<dbReference type="PANTHER" id="PTHR38590:SF1">
    <property type="entry name" value="BLL0828 PROTEIN"/>
    <property type="match status" value="1"/>
</dbReference>
<dbReference type="InterPro" id="IPR007569">
    <property type="entry name" value="DUF559"/>
</dbReference>
<gene>
    <name evidence="3" type="ORF">DFR50_14010</name>
</gene>
<dbReference type="CDD" id="cd01038">
    <property type="entry name" value="Endonuclease_DUF559"/>
    <property type="match status" value="1"/>
</dbReference>
<dbReference type="PANTHER" id="PTHR38590">
    <property type="entry name" value="BLL0828 PROTEIN"/>
    <property type="match status" value="1"/>
</dbReference>
<dbReference type="AlphaFoldDB" id="A0A366EP30"/>
<keyword evidence="3" id="KW-0255">Endonuclease</keyword>
<dbReference type="EMBL" id="QNRK01000040">
    <property type="protein sequence ID" value="RBP04138.1"/>
    <property type="molecule type" value="Genomic_DNA"/>
</dbReference>
<feature type="region of interest" description="Disordered" evidence="1">
    <location>
        <begin position="106"/>
        <end position="134"/>
    </location>
</feature>
<sequence length="261" mass="28271">MLWRAVRDHRIDAYGFRRQMPIGAYFADFVRLERKIIVGADGQTHETADAEVRDAARDEGLRRAGFRVLRFPDALIIGGLPIVVERIRAALREEARQSPFEKSLLESGRVRPNGCGRQDPSFAGRRRRSPTPHPALRAAFPGEAGEGFRGRFSARHQGVVAGVVTTLDVGGALAFRAQGDPKGRAFGASVGELDSLRTDPDNPHAVRLYGDMSPADIREAASIVTRVPDAAIRRVLLANGGSAALADTMIARKADMAARVG</sequence>
<evidence type="ECO:0000259" key="2">
    <source>
        <dbReference type="Pfam" id="PF04480"/>
    </source>
</evidence>
<keyword evidence="3" id="KW-0378">Hydrolase</keyword>
<dbReference type="Gene3D" id="3.40.960.10">
    <property type="entry name" value="VSR Endonuclease"/>
    <property type="match status" value="1"/>
</dbReference>
<reference evidence="3 4" key="1">
    <citation type="submission" date="2018-06" db="EMBL/GenBank/DDBJ databases">
        <title>Genomic Encyclopedia of Type Strains, Phase IV (KMG-IV): sequencing the most valuable type-strain genomes for metagenomic binning, comparative biology and taxonomic classification.</title>
        <authorList>
            <person name="Goeker M."/>
        </authorList>
    </citation>
    <scope>NUCLEOTIDE SEQUENCE [LARGE SCALE GENOMIC DNA]</scope>
    <source>
        <strain evidence="3 4">DSM 24875</strain>
    </source>
</reference>
<dbReference type="InterPro" id="IPR011335">
    <property type="entry name" value="Restrct_endonuc-II-like"/>
</dbReference>
<feature type="domain" description="DUF559" evidence="2">
    <location>
        <begin position="2"/>
        <end position="91"/>
    </location>
</feature>
<evidence type="ECO:0000313" key="3">
    <source>
        <dbReference type="EMBL" id="RBP04138.1"/>
    </source>
</evidence>
<keyword evidence="3" id="KW-0540">Nuclease</keyword>
<name>A0A366EP30_9HYPH</name>
<keyword evidence="4" id="KW-1185">Reference proteome</keyword>
<evidence type="ECO:0000256" key="1">
    <source>
        <dbReference type="SAM" id="MobiDB-lite"/>
    </source>
</evidence>
<proteinExistence type="predicted"/>
<dbReference type="Pfam" id="PF04480">
    <property type="entry name" value="DUF559"/>
    <property type="match status" value="1"/>
</dbReference>
<protein>
    <submittedName>
        <fullName evidence="3">Very-short-patch-repair endonuclease</fullName>
    </submittedName>
</protein>
<dbReference type="Proteomes" id="UP000253529">
    <property type="component" value="Unassembled WGS sequence"/>
</dbReference>
<dbReference type="GO" id="GO:0004519">
    <property type="term" value="F:endonuclease activity"/>
    <property type="evidence" value="ECO:0007669"/>
    <property type="project" value="UniProtKB-KW"/>
</dbReference>
<accession>A0A366EP30</accession>
<dbReference type="SUPFAM" id="SSF52980">
    <property type="entry name" value="Restriction endonuclease-like"/>
    <property type="match status" value="1"/>
</dbReference>
<evidence type="ECO:0000313" key="4">
    <source>
        <dbReference type="Proteomes" id="UP000253529"/>
    </source>
</evidence>
<organism evidence="3 4">
    <name type="scientific">Roseiarcus fermentans</name>
    <dbReference type="NCBI Taxonomy" id="1473586"/>
    <lineage>
        <taxon>Bacteria</taxon>
        <taxon>Pseudomonadati</taxon>
        <taxon>Pseudomonadota</taxon>
        <taxon>Alphaproteobacteria</taxon>
        <taxon>Hyphomicrobiales</taxon>
        <taxon>Roseiarcaceae</taxon>
        <taxon>Roseiarcus</taxon>
    </lineage>
</organism>
<dbReference type="InterPro" id="IPR047216">
    <property type="entry name" value="Endonuclease_DUF559_bact"/>
</dbReference>
<comment type="caution">
    <text evidence="3">The sequence shown here is derived from an EMBL/GenBank/DDBJ whole genome shotgun (WGS) entry which is preliminary data.</text>
</comment>